<sequence>MTKTFKIHVGNLSSDTREEDLLPLFRKYGEVIEFIIKDYFGFLHMKDEESGAAVLKNLNGHLVRGHHIRLHIATNKDGPRTQLKKDVNANMVDRKESIHKAGQRIFRPSRPSPEHKPEMNATNSRSIKGVSQDADGPSSTNFVVRNVPPKISIREIEELFQKYGKVKKCSSDYEHVFVCLICPDVELVLSELNGTKFKGQHIEVKVATGPVNEQPSSPSREHCVRLEKKCSASITFTSALNKAIEEGSISSCKGLLDAGVTPINEVFPRELHPLMLAIKLQRSDITELLIKNGANIHVLLPQDKFHSFNLFTDNGSEYFQNHKDGLSCYQLAVIYRNIFVVRCFWRLGCLVADDDIHLLSEHIVPGDSSVLQHTEETKKAITQQLNFLKGIETNNYIQVFSALTHGAEIKGHSGSVRFPIHFATRSGFHNVLHVLVNWATEVDSVDDQGMRPIQIAVEAGDLKCCQILLENGACYNSVETIPGSEGVNNLLENIEQAFFFASKGYIEILKLFMQVVDKENYHLLNVFLNCTNSEGKTLIAAAVANGHFEVVRNLVKLRTGTSLSELVKVHTLYEKTVME</sequence>
<dbReference type="PROSITE" id="PS50102">
    <property type="entry name" value="RRM"/>
    <property type="match status" value="2"/>
</dbReference>
<dbReference type="SUPFAM" id="SSF48403">
    <property type="entry name" value="Ankyrin repeat"/>
    <property type="match status" value="1"/>
</dbReference>
<dbReference type="InterPro" id="IPR036770">
    <property type="entry name" value="Ankyrin_rpt-contain_sf"/>
</dbReference>
<evidence type="ECO:0000313" key="10">
    <source>
        <dbReference type="EMBL" id="JAS81678.1"/>
    </source>
</evidence>
<dbReference type="EMBL" id="GECU01026028">
    <property type="protein sequence ID" value="JAS81678.1"/>
    <property type="molecule type" value="Transcribed_RNA"/>
</dbReference>
<dbReference type="SUPFAM" id="SSF54928">
    <property type="entry name" value="RNA-binding domain, RBD"/>
    <property type="match status" value="1"/>
</dbReference>
<feature type="domain" description="RRM" evidence="7">
    <location>
        <begin position="5"/>
        <end position="75"/>
    </location>
</feature>
<proteinExistence type="predicted"/>
<dbReference type="Pfam" id="PF00076">
    <property type="entry name" value="RRM_1"/>
    <property type="match status" value="1"/>
</dbReference>
<evidence type="ECO:0000256" key="5">
    <source>
        <dbReference type="PROSITE-ProRule" id="PRU00176"/>
    </source>
</evidence>
<evidence type="ECO:0000256" key="4">
    <source>
        <dbReference type="PROSITE-ProRule" id="PRU00023"/>
    </source>
</evidence>
<protein>
    <recommendedName>
        <fullName evidence="7">RRM domain-containing protein</fullName>
    </recommendedName>
</protein>
<keyword evidence="2 5" id="KW-0694">RNA-binding</keyword>
<dbReference type="GO" id="GO:0003723">
    <property type="term" value="F:RNA binding"/>
    <property type="evidence" value="ECO:0007669"/>
    <property type="project" value="UniProtKB-UniRule"/>
</dbReference>
<dbReference type="SMART" id="SM00248">
    <property type="entry name" value="ANK"/>
    <property type="match status" value="5"/>
</dbReference>
<dbReference type="EMBL" id="GECU01033797">
    <property type="protein sequence ID" value="JAS73909.1"/>
    <property type="molecule type" value="Transcribed_RNA"/>
</dbReference>
<name>A0A1B6HFX6_9HEMI</name>
<dbReference type="PROSITE" id="PS50088">
    <property type="entry name" value="ANK_REPEAT"/>
    <property type="match status" value="1"/>
</dbReference>
<gene>
    <name evidence="8" type="ORF">g.34477</name>
    <name evidence="10" type="ORF">g.34485</name>
    <name evidence="9" type="ORF">g.34490</name>
</gene>
<accession>A0A1B6HFX6</accession>
<dbReference type="AlphaFoldDB" id="A0A1B6HFX6"/>
<evidence type="ECO:0000256" key="1">
    <source>
        <dbReference type="ARBA" id="ARBA00022737"/>
    </source>
</evidence>
<dbReference type="Gene3D" id="3.30.70.330">
    <property type="match status" value="2"/>
</dbReference>
<feature type="repeat" description="ANK" evidence="4">
    <location>
        <begin position="448"/>
        <end position="480"/>
    </location>
</feature>
<evidence type="ECO:0000256" key="3">
    <source>
        <dbReference type="ARBA" id="ARBA00023043"/>
    </source>
</evidence>
<evidence type="ECO:0000259" key="7">
    <source>
        <dbReference type="PROSITE" id="PS50102"/>
    </source>
</evidence>
<dbReference type="PANTHER" id="PTHR24198">
    <property type="entry name" value="ANKYRIN REPEAT AND PROTEIN KINASE DOMAIN-CONTAINING PROTEIN"/>
    <property type="match status" value="1"/>
</dbReference>
<dbReference type="InterPro" id="IPR012677">
    <property type="entry name" value="Nucleotide-bd_a/b_plait_sf"/>
</dbReference>
<dbReference type="Gene3D" id="1.25.40.20">
    <property type="entry name" value="Ankyrin repeat-containing domain"/>
    <property type="match status" value="3"/>
</dbReference>
<dbReference type="PROSITE" id="PS50297">
    <property type="entry name" value="ANK_REP_REGION"/>
    <property type="match status" value="1"/>
</dbReference>
<dbReference type="InterPro" id="IPR035979">
    <property type="entry name" value="RBD_domain_sf"/>
</dbReference>
<keyword evidence="1" id="KW-0677">Repeat</keyword>
<evidence type="ECO:0000313" key="9">
    <source>
        <dbReference type="EMBL" id="JAS73909.1"/>
    </source>
</evidence>
<reference evidence="8" key="1">
    <citation type="submission" date="2015-11" db="EMBL/GenBank/DDBJ databases">
        <title>De novo transcriptome assembly of four potential Pierce s Disease insect vectors from Arizona vineyards.</title>
        <authorList>
            <person name="Tassone E.E."/>
        </authorList>
    </citation>
    <scope>NUCLEOTIDE SEQUENCE</scope>
</reference>
<dbReference type="SMART" id="SM00360">
    <property type="entry name" value="RRM"/>
    <property type="match status" value="2"/>
</dbReference>
<dbReference type="Pfam" id="PF12796">
    <property type="entry name" value="Ank_2"/>
    <property type="match status" value="1"/>
</dbReference>
<feature type="region of interest" description="Disordered" evidence="6">
    <location>
        <begin position="104"/>
        <end position="143"/>
    </location>
</feature>
<evidence type="ECO:0000313" key="8">
    <source>
        <dbReference type="EMBL" id="JAS73562.1"/>
    </source>
</evidence>
<evidence type="ECO:0000256" key="6">
    <source>
        <dbReference type="SAM" id="MobiDB-lite"/>
    </source>
</evidence>
<dbReference type="EMBL" id="GECU01034144">
    <property type="protein sequence ID" value="JAS73562.1"/>
    <property type="molecule type" value="Transcribed_RNA"/>
</dbReference>
<dbReference type="PANTHER" id="PTHR24198:SF165">
    <property type="entry name" value="ANKYRIN REPEAT-CONTAINING PROTEIN-RELATED"/>
    <property type="match status" value="1"/>
</dbReference>
<feature type="domain" description="RRM" evidence="7">
    <location>
        <begin position="140"/>
        <end position="209"/>
    </location>
</feature>
<dbReference type="InterPro" id="IPR000504">
    <property type="entry name" value="RRM_dom"/>
</dbReference>
<dbReference type="InterPro" id="IPR002110">
    <property type="entry name" value="Ankyrin_rpt"/>
</dbReference>
<evidence type="ECO:0000256" key="2">
    <source>
        <dbReference type="ARBA" id="ARBA00022884"/>
    </source>
</evidence>
<organism evidence="8">
    <name type="scientific">Homalodisca liturata</name>
    <dbReference type="NCBI Taxonomy" id="320908"/>
    <lineage>
        <taxon>Eukaryota</taxon>
        <taxon>Metazoa</taxon>
        <taxon>Ecdysozoa</taxon>
        <taxon>Arthropoda</taxon>
        <taxon>Hexapoda</taxon>
        <taxon>Insecta</taxon>
        <taxon>Pterygota</taxon>
        <taxon>Neoptera</taxon>
        <taxon>Paraneoptera</taxon>
        <taxon>Hemiptera</taxon>
        <taxon>Auchenorrhyncha</taxon>
        <taxon>Membracoidea</taxon>
        <taxon>Cicadellidae</taxon>
        <taxon>Cicadellinae</taxon>
        <taxon>Proconiini</taxon>
        <taxon>Homalodisca</taxon>
    </lineage>
</organism>
<dbReference type="Pfam" id="PF00023">
    <property type="entry name" value="Ank"/>
    <property type="match status" value="1"/>
</dbReference>
<keyword evidence="3 4" id="KW-0040">ANK repeat</keyword>